<dbReference type="Gene3D" id="2.30.30.40">
    <property type="entry name" value="SH3 Domains"/>
    <property type="match status" value="1"/>
</dbReference>
<gene>
    <name evidence="3" type="ORF">SAMN05444276_10771</name>
</gene>
<dbReference type="Proteomes" id="UP000182944">
    <property type="component" value="Unassembled WGS sequence"/>
</dbReference>
<dbReference type="InterPro" id="IPR003646">
    <property type="entry name" value="SH3-like_bac-type"/>
</dbReference>
<feature type="chain" id="PRO_5009844332" evidence="1">
    <location>
        <begin position="25"/>
        <end position="210"/>
    </location>
</feature>
<dbReference type="Pfam" id="PF08239">
    <property type="entry name" value="SH3_3"/>
    <property type="match status" value="1"/>
</dbReference>
<keyword evidence="4" id="KW-1185">Reference proteome</keyword>
<dbReference type="AlphaFoldDB" id="A0A1H3C3P6"/>
<evidence type="ECO:0000313" key="4">
    <source>
        <dbReference type="Proteomes" id="UP000182944"/>
    </source>
</evidence>
<keyword evidence="1" id="KW-0732">Signal</keyword>
<dbReference type="RefSeq" id="WP_036735632.1">
    <property type="nucleotide sequence ID" value="NZ_FNNA01000007.1"/>
</dbReference>
<accession>A0A1H3C3P6</accession>
<dbReference type="SMART" id="SM00287">
    <property type="entry name" value="SH3b"/>
    <property type="match status" value="1"/>
</dbReference>
<dbReference type="EMBL" id="FNNA01000007">
    <property type="protein sequence ID" value="SDX48129.1"/>
    <property type="molecule type" value="Genomic_DNA"/>
</dbReference>
<dbReference type="OrthoDB" id="5489750at2"/>
<proteinExistence type="predicted"/>
<organism evidence="3 4">
    <name type="scientific">Paracoccus sanguinis</name>
    <dbReference type="NCBI Taxonomy" id="1545044"/>
    <lineage>
        <taxon>Bacteria</taxon>
        <taxon>Pseudomonadati</taxon>
        <taxon>Pseudomonadota</taxon>
        <taxon>Alphaproteobacteria</taxon>
        <taxon>Rhodobacterales</taxon>
        <taxon>Paracoccaceae</taxon>
        <taxon>Paracoccus</taxon>
    </lineage>
</organism>
<feature type="signal peptide" evidence="1">
    <location>
        <begin position="1"/>
        <end position="24"/>
    </location>
</feature>
<evidence type="ECO:0000313" key="3">
    <source>
        <dbReference type="EMBL" id="SDX48129.1"/>
    </source>
</evidence>
<dbReference type="STRING" id="1545044.SAMN05444276_10771"/>
<evidence type="ECO:0000256" key="1">
    <source>
        <dbReference type="SAM" id="SignalP"/>
    </source>
</evidence>
<evidence type="ECO:0000259" key="2">
    <source>
        <dbReference type="SMART" id="SM00287"/>
    </source>
</evidence>
<reference evidence="4" key="1">
    <citation type="submission" date="2016-10" db="EMBL/GenBank/DDBJ databases">
        <authorList>
            <person name="Varghese N."/>
            <person name="Submissions S."/>
        </authorList>
    </citation>
    <scope>NUCLEOTIDE SEQUENCE [LARGE SCALE GENOMIC DNA]</scope>
    <source>
        <strain evidence="4">DSM 29303</strain>
    </source>
</reference>
<protein>
    <submittedName>
        <fullName evidence="3">SH3 domain-containing protein</fullName>
    </submittedName>
</protein>
<feature type="domain" description="SH3b" evidence="2">
    <location>
        <begin position="34"/>
        <end position="98"/>
    </location>
</feature>
<sequence length="210" mass="21957">MRLAPASALALSLGLSLLGGPAAATPEYVLPTLFDVTGVAAGDKLNIREAPSAQARIIGTLPADAKGVEVVAERAGWAQVNTAERAGWVKSRYLAYRTDVWLPGGLPAGLNCLGTEPFWSVRQVGPQVVYETPEGARAMERRVVLDDGLPRSPARAVIAGDGQGRMTAVIQPAQCSDGMSDRVYGLSAVLVFDGAGQPSRMQTGCCRLAP</sequence>
<name>A0A1H3C3P6_9RHOB</name>